<dbReference type="Pfam" id="PF03860">
    <property type="entry name" value="Csp"/>
    <property type="match status" value="1"/>
</dbReference>
<dbReference type="PANTHER" id="PTHR37310">
    <property type="entry name" value="CYTOPLASMIC PROTEIN-RELATED"/>
    <property type="match status" value="1"/>
</dbReference>
<keyword evidence="2" id="KW-1185">Reference proteome</keyword>
<organism evidence="1 2">
    <name type="scientific">Bacillus songklensis</name>
    <dbReference type="NCBI Taxonomy" id="1069116"/>
    <lineage>
        <taxon>Bacteria</taxon>
        <taxon>Bacillati</taxon>
        <taxon>Bacillota</taxon>
        <taxon>Bacilli</taxon>
        <taxon>Bacillales</taxon>
        <taxon>Bacillaceae</taxon>
        <taxon>Bacillus</taxon>
    </lineage>
</organism>
<evidence type="ECO:0000313" key="2">
    <source>
        <dbReference type="Proteomes" id="UP001595752"/>
    </source>
</evidence>
<protein>
    <submittedName>
        <fullName evidence="1">Four-helix bundle copper-binding protein</fullName>
    </submittedName>
</protein>
<dbReference type="Proteomes" id="UP001595752">
    <property type="component" value="Unassembled WGS sequence"/>
</dbReference>
<dbReference type="RefSeq" id="WP_377918530.1">
    <property type="nucleotide sequence ID" value="NZ_JBHRZT010000072.1"/>
</dbReference>
<name>A0ABV8B9K6_9BACI</name>
<accession>A0ABV8B9K6</accession>
<dbReference type="Gene3D" id="1.20.1270.360">
    <property type="match status" value="1"/>
</dbReference>
<dbReference type="InterPro" id="IPR005560">
    <property type="entry name" value="Csp_YhjQ"/>
</dbReference>
<gene>
    <name evidence="1" type="ORF">ACFOU2_22815</name>
</gene>
<proteinExistence type="predicted"/>
<dbReference type="CDD" id="cd08026">
    <property type="entry name" value="DUF326"/>
    <property type="match status" value="1"/>
</dbReference>
<sequence length="134" mass="15161">MYPTNMMPYPMIVHHPVAAHQNDYRFPQYRVLQMVQNCEATCEYTRNEILKMEDTRSRQEQLKLLSDCANICTLTAKYIASQSRFAKSLASLCAQVCKVCGSHCLKHSDKTSQACGQICLNCAQECRDFAGAGR</sequence>
<dbReference type="EMBL" id="JBHRZT010000072">
    <property type="protein sequence ID" value="MFC3886162.1"/>
    <property type="molecule type" value="Genomic_DNA"/>
</dbReference>
<dbReference type="PANTHER" id="PTHR37310:SF1">
    <property type="entry name" value="CYTOPLASMIC PROTEIN"/>
    <property type="match status" value="1"/>
</dbReference>
<comment type="caution">
    <text evidence="1">The sequence shown here is derived from an EMBL/GenBank/DDBJ whole genome shotgun (WGS) entry which is preliminary data.</text>
</comment>
<evidence type="ECO:0000313" key="1">
    <source>
        <dbReference type="EMBL" id="MFC3886162.1"/>
    </source>
</evidence>
<reference evidence="2" key="1">
    <citation type="journal article" date="2019" name="Int. J. Syst. Evol. Microbiol.">
        <title>The Global Catalogue of Microorganisms (GCM) 10K type strain sequencing project: providing services to taxonomists for standard genome sequencing and annotation.</title>
        <authorList>
            <consortium name="The Broad Institute Genomics Platform"/>
            <consortium name="The Broad Institute Genome Sequencing Center for Infectious Disease"/>
            <person name="Wu L."/>
            <person name="Ma J."/>
        </authorList>
    </citation>
    <scope>NUCLEOTIDE SEQUENCE [LARGE SCALE GENOMIC DNA]</scope>
    <source>
        <strain evidence="2">CCUG 61889</strain>
    </source>
</reference>
<dbReference type="InterPro" id="IPR044543">
    <property type="entry name" value="YHJQ-like"/>
</dbReference>